<evidence type="ECO:0000256" key="1">
    <source>
        <dbReference type="SAM" id="Phobius"/>
    </source>
</evidence>
<dbReference type="OrthoDB" id="6121339at2"/>
<keyword evidence="3" id="KW-1185">Reference proteome</keyword>
<keyword evidence="1" id="KW-0472">Membrane</keyword>
<name>A0A1T4M3L5_9GAMM</name>
<accession>A0A1T4M3L5</accession>
<dbReference type="RefSeq" id="WP_078744251.1">
    <property type="nucleotide sequence ID" value="NZ_FUXG01000003.1"/>
</dbReference>
<protein>
    <submittedName>
        <fullName evidence="2">Uncharacterized protein</fullName>
    </submittedName>
</protein>
<proteinExistence type="predicted"/>
<dbReference type="EMBL" id="MTSM01000004">
    <property type="protein sequence ID" value="OPX56258.1"/>
    <property type="molecule type" value="Genomic_DNA"/>
</dbReference>
<keyword evidence="1" id="KW-0812">Transmembrane</keyword>
<dbReference type="AlphaFoldDB" id="A0A1T4M3L5"/>
<organism evidence="2 3">
    <name type="scientific">Oceanospirillum multiglobuliferum</name>
    <dbReference type="NCBI Taxonomy" id="64969"/>
    <lineage>
        <taxon>Bacteria</taxon>
        <taxon>Pseudomonadati</taxon>
        <taxon>Pseudomonadota</taxon>
        <taxon>Gammaproteobacteria</taxon>
        <taxon>Oceanospirillales</taxon>
        <taxon>Oceanospirillaceae</taxon>
        <taxon>Oceanospirillum</taxon>
    </lineage>
</organism>
<reference evidence="2 3" key="1">
    <citation type="submission" date="2017-01" db="EMBL/GenBank/DDBJ databases">
        <title>Genome Sequencing of a Marine Spirillum, Oceanospirillum multiglobuliferum ATCC 33336, from Japan.</title>
        <authorList>
            <person name="Carney J.G."/>
            <person name="Trachtenberg A.M."/>
            <person name="Rheaume B.A."/>
            <person name="Linnane J.D."/>
            <person name="Pitts N.L."/>
            <person name="Mykles D.L."/>
            <person name="Maclea K.S."/>
        </authorList>
    </citation>
    <scope>NUCLEOTIDE SEQUENCE [LARGE SCALE GENOMIC DNA]</scope>
    <source>
        <strain evidence="2 3">ATCC 33336</strain>
    </source>
</reference>
<keyword evidence="1" id="KW-1133">Transmembrane helix</keyword>
<evidence type="ECO:0000313" key="3">
    <source>
        <dbReference type="Proteomes" id="UP000191418"/>
    </source>
</evidence>
<dbReference type="Proteomes" id="UP000191418">
    <property type="component" value="Unassembled WGS sequence"/>
</dbReference>
<comment type="caution">
    <text evidence="2">The sequence shown here is derived from an EMBL/GenBank/DDBJ whole genome shotgun (WGS) entry which is preliminary data.</text>
</comment>
<feature type="transmembrane region" description="Helical" evidence="1">
    <location>
        <begin position="6"/>
        <end position="25"/>
    </location>
</feature>
<evidence type="ECO:0000313" key="2">
    <source>
        <dbReference type="EMBL" id="OPX56258.1"/>
    </source>
</evidence>
<sequence>MPLWLQLVIIFIVSISGIVFHLYLIKKIRHWSTQDLIKALSAGNEAKQTFLEAELAKLAQAKVPHKQHHDRLEQAANQFDKS</sequence>
<gene>
    <name evidence="2" type="ORF">BTE48_04600</name>
</gene>